<dbReference type="AlphaFoldDB" id="A0AAN9R7P0"/>
<keyword evidence="1" id="KW-0732">Signal</keyword>
<protein>
    <submittedName>
        <fullName evidence="2">Uncharacterized protein</fullName>
    </submittedName>
</protein>
<organism evidence="2 3">
    <name type="scientific">Canavalia gladiata</name>
    <name type="common">Sword bean</name>
    <name type="synonym">Dolichos gladiatus</name>
    <dbReference type="NCBI Taxonomy" id="3824"/>
    <lineage>
        <taxon>Eukaryota</taxon>
        <taxon>Viridiplantae</taxon>
        <taxon>Streptophyta</taxon>
        <taxon>Embryophyta</taxon>
        <taxon>Tracheophyta</taxon>
        <taxon>Spermatophyta</taxon>
        <taxon>Magnoliopsida</taxon>
        <taxon>eudicotyledons</taxon>
        <taxon>Gunneridae</taxon>
        <taxon>Pentapetalae</taxon>
        <taxon>rosids</taxon>
        <taxon>fabids</taxon>
        <taxon>Fabales</taxon>
        <taxon>Fabaceae</taxon>
        <taxon>Papilionoideae</taxon>
        <taxon>50 kb inversion clade</taxon>
        <taxon>NPAAA clade</taxon>
        <taxon>indigoferoid/millettioid clade</taxon>
        <taxon>Phaseoleae</taxon>
        <taxon>Canavalia</taxon>
    </lineage>
</organism>
<feature type="chain" id="PRO_5042903082" evidence="1">
    <location>
        <begin position="19"/>
        <end position="245"/>
    </location>
</feature>
<keyword evidence="3" id="KW-1185">Reference proteome</keyword>
<evidence type="ECO:0000313" key="2">
    <source>
        <dbReference type="EMBL" id="KAK7362241.1"/>
    </source>
</evidence>
<evidence type="ECO:0000313" key="3">
    <source>
        <dbReference type="Proteomes" id="UP001367508"/>
    </source>
</evidence>
<comment type="caution">
    <text evidence="2">The sequence shown here is derived from an EMBL/GenBank/DDBJ whole genome shotgun (WGS) entry which is preliminary data.</text>
</comment>
<dbReference type="EMBL" id="JAYMYQ010000001">
    <property type="protein sequence ID" value="KAK7362241.1"/>
    <property type="molecule type" value="Genomic_DNA"/>
</dbReference>
<name>A0AAN9R7P0_CANGL</name>
<dbReference type="Proteomes" id="UP001367508">
    <property type="component" value="Unassembled WGS sequence"/>
</dbReference>
<proteinExistence type="predicted"/>
<evidence type="ECO:0000256" key="1">
    <source>
        <dbReference type="SAM" id="SignalP"/>
    </source>
</evidence>
<feature type="signal peptide" evidence="1">
    <location>
        <begin position="1"/>
        <end position="18"/>
    </location>
</feature>
<accession>A0AAN9R7P0</accession>
<gene>
    <name evidence="2" type="ORF">VNO77_04350</name>
</gene>
<reference evidence="2 3" key="1">
    <citation type="submission" date="2024-01" db="EMBL/GenBank/DDBJ databases">
        <title>The genomes of 5 underutilized Papilionoideae crops provide insights into root nodulation and disease resistanc.</title>
        <authorList>
            <person name="Jiang F."/>
        </authorList>
    </citation>
    <scope>NUCLEOTIDE SEQUENCE [LARGE SCALE GENOMIC DNA]</scope>
    <source>
        <strain evidence="2">LVBAO_FW01</strain>
        <tissue evidence="2">Leaves</tissue>
    </source>
</reference>
<sequence length="245" mass="27418">MAWRLAWVACSLLGGSIFLKTKTGLRGSRTGVLVLHDVHFNHLSHLTFMDYVPFARHTYLCSEASSLPNFHDQHKLNAQQWHHVQVLPTLNSPSGFRWPGWGFYQFTKLKIRTHKVVNSARPILTLACVSHAISSSSCLVLGSIANARAESKAYSAHKMSSRVRLLQDTVNRDAMGDAMLMDENSIISLTNYAIVTNLKRTKSNSFLFIHRRSISENFPLLSICSSKNPSLNTNSSDFISPSSEK</sequence>